<keyword evidence="3" id="KW-1185">Reference proteome</keyword>
<dbReference type="EMBL" id="MSDU01000051">
    <property type="protein sequence ID" value="OLN21369.1"/>
    <property type="molecule type" value="Genomic_DNA"/>
</dbReference>
<reference evidence="2 3" key="1">
    <citation type="submission" date="2016-12" db="EMBL/GenBank/DDBJ databases">
        <title>Domibacillus antri genome sequencing.</title>
        <authorList>
            <person name="Verma A."/>
            <person name="Krishnamurthi S."/>
        </authorList>
    </citation>
    <scope>NUCLEOTIDE SEQUENCE [LARGE SCALE GENOMIC DNA]</scope>
    <source>
        <strain evidence="2 3">XD80</strain>
    </source>
</reference>
<keyword evidence="1" id="KW-0812">Transmembrane</keyword>
<dbReference type="Proteomes" id="UP000185568">
    <property type="component" value="Unassembled WGS sequence"/>
</dbReference>
<gene>
    <name evidence="2" type="ORF">BTO30_15335</name>
</gene>
<keyword evidence="1" id="KW-1133">Transmembrane helix</keyword>
<keyword evidence="1" id="KW-0472">Membrane</keyword>
<dbReference type="RefSeq" id="WP_075399579.1">
    <property type="nucleotide sequence ID" value="NZ_MSDU01000051.1"/>
</dbReference>
<organism evidence="2 3">
    <name type="scientific">Domibacillus antri</name>
    <dbReference type="NCBI Taxonomy" id="1714264"/>
    <lineage>
        <taxon>Bacteria</taxon>
        <taxon>Bacillati</taxon>
        <taxon>Bacillota</taxon>
        <taxon>Bacilli</taxon>
        <taxon>Bacillales</taxon>
        <taxon>Bacillaceae</taxon>
        <taxon>Domibacillus</taxon>
    </lineage>
</organism>
<comment type="caution">
    <text evidence="2">The sequence shown here is derived from an EMBL/GenBank/DDBJ whole genome shotgun (WGS) entry which is preliminary data.</text>
</comment>
<accession>A0A1Q8Q208</accession>
<name>A0A1Q8Q208_9BACI</name>
<sequence length="78" mass="8876">MIVFLKAGGIKKDMFHSFMSIVINAVFQLISLVGIILAAGFLLDFFEKKSVQLLYRTFGRKGYLFTAWVGTPVHYEKL</sequence>
<feature type="transmembrane region" description="Helical" evidence="1">
    <location>
        <begin position="21"/>
        <end position="43"/>
    </location>
</feature>
<dbReference type="OrthoDB" id="258743at2"/>
<proteinExistence type="predicted"/>
<dbReference type="STRING" id="1714264.BTO30_15335"/>
<dbReference type="AlphaFoldDB" id="A0A1Q8Q208"/>
<evidence type="ECO:0000313" key="2">
    <source>
        <dbReference type="EMBL" id="OLN21369.1"/>
    </source>
</evidence>
<evidence type="ECO:0000313" key="3">
    <source>
        <dbReference type="Proteomes" id="UP000185568"/>
    </source>
</evidence>
<protein>
    <submittedName>
        <fullName evidence="2">Uncharacterized protein</fullName>
    </submittedName>
</protein>
<evidence type="ECO:0000256" key="1">
    <source>
        <dbReference type="SAM" id="Phobius"/>
    </source>
</evidence>